<organism evidence="2 3">
    <name type="scientific">Streptomyces microflavus</name>
    <name type="common">Streptomyces lipmanii</name>
    <dbReference type="NCBI Taxonomy" id="1919"/>
    <lineage>
        <taxon>Bacteria</taxon>
        <taxon>Bacillati</taxon>
        <taxon>Actinomycetota</taxon>
        <taxon>Actinomycetes</taxon>
        <taxon>Kitasatosporales</taxon>
        <taxon>Streptomycetaceae</taxon>
        <taxon>Streptomyces</taxon>
    </lineage>
</organism>
<accession>A0ABV1QFJ7</accession>
<gene>
    <name evidence="2" type="ORF">ABR748_38035</name>
</gene>
<reference evidence="2 3" key="1">
    <citation type="submission" date="2024-01" db="EMBL/GenBank/DDBJ databases">
        <title>Metagenomic exploration of the rhizosphere soil microbial community and their significance in facilitating the development of wild simulated ginseng.</title>
        <authorList>
            <person name="Huang J."/>
        </authorList>
    </citation>
    <scope>NUCLEOTIDE SEQUENCE [LARGE SCALE GENOMIC DNA]</scope>
    <source>
        <strain evidence="2 3">WY141</strain>
    </source>
</reference>
<dbReference type="RefSeq" id="WP_350241984.1">
    <property type="nucleotide sequence ID" value="NZ_JBEJUE010000082.1"/>
</dbReference>
<feature type="transmembrane region" description="Helical" evidence="1">
    <location>
        <begin position="6"/>
        <end position="30"/>
    </location>
</feature>
<evidence type="ECO:0000256" key="1">
    <source>
        <dbReference type="SAM" id="Phobius"/>
    </source>
</evidence>
<proteinExistence type="predicted"/>
<dbReference type="Proteomes" id="UP001456562">
    <property type="component" value="Unassembled WGS sequence"/>
</dbReference>
<comment type="caution">
    <text evidence="2">The sequence shown here is derived from an EMBL/GenBank/DDBJ whole genome shotgun (WGS) entry which is preliminary data.</text>
</comment>
<evidence type="ECO:0000313" key="2">
    <source>
        <dbReference type="EMBL" id="MER0429924.1"/>
    </source>
</evidence>
<evidence type="ECO:0000313" key="3">
    <source>
        <dbReference type="Proteomes" id="UP001456562"/>
    </source>
</evidence>
<name>A0ABV1QFJ7_STRMI</name>
<protein>
    <submittedName>
        <fullName evidence="2">Uncharacterized protein</fullName>
    </submittedName>
</protein>
<keyword evidence="1" id="KW-0812">Transmembrane</keyword>
<keyword evidence="3" id="KW-1185">Reference proteome</keyword>
<dbReference type="EMBL" id="JBEJUE010000082">
    <property type="protein sequence ID" value="MER0429924.1"/>
    <property type="molecule type" value="Genomic_DNA"/>
</dbReference>
<keyword evidence="1" id="KW-1133">Transmembrane helix</keyword>
<sequence length="177" mass="20033">MNLTPATAALMGASITGFFTLLAGLSTQWLTRSRDREQRVWEKRAAVYEDVLVLVQRLAEDRRQLVRDGAAGDWDSDLVPENLSRVFAKLEIYGTDGLIKAHKESEAALGQWLAAFMNWRSRAGENPEIPQPGENAAWDGFLEKARAAEVTDEAFMVKLRADTLAIRPRRRWYQRQG</sequence>
<keyword evidence="1" id="KW-0472">Membrane</keyword>